<keyword evidence="5" id="KW-1185">Reference proteome</keyword>
<dbReference type="EMBL" id="BJVU01000016">
    <property type="protein sequence ID" value="GEL59909.1"/>
    <property type="molecule type" value="Genomic_DNA"/>
</dbReference>
<accession>A0A0D6N7X1</accession>
<evidence type="ECO:0008006" key="6">
    <source>
        <dbReference type="Google" id="ProtNLM"/>
    </source>
</evidence>
<reference evidence="2 4" key="1">
    <citation type="submission" date="2012-11" db="EMBL/GenBank/DDBJ databases">
        <title>Whole genome sequence of Acetobacter cibinongensis 4H-1.</title>
        <authorList>
            <person name="Azuma Y."/>
            <person name="Higashiura N."/>
            <person name="Hirakawa H."/>
            <person name="Matsushita K."/>
        </authorList>
    </citation>
    <scope>NUCLEOTIDE SEQUENCE [LARGE SCALE GENOMIC DNA]</scope>
    <source>
        <strain evidence="2 4">4H-1</strain>
    </source>
</reference>
<evidence type="ECO:0000256" key="1">
    <source>
        <dbReference type="SAM" id="MobiDB-lite"/>
    </source>
</evidence>
<comment type="caution">
    <text evidence="2">The sequence shown here is derived from an EMBL/GenBank/DDBJ whole genome shotgun (WGS) entry which is preliminary data.</text>
</comment>
<name>A0A0D6N7X1_9PROT</name>
<proteinExistence type="predicted"/>
<dbReference type="AlphaFoldDB" id="A0A0D6N7X1"/>
<reference evidence="3 5" key="2">
    <citation type="submission" date="2019-07" db="EMBL/GenBank/DDBJ databases">
        <title>Whole genome shotgun sequence of Acetobacter cibinongensis NBRC 16605.</title>
        <authorList>
            <person name="Hosoyama A."/>
            <person name="Uohara A."/>
            <person name="Ohji S."/>
            <person name="Ichikawa N."/>
        </authorList>
    </citation>
    <scope>NUCLEOTIDE SEQUENCE [LARGE SCALE GENOMIC DNA]</scope>
    <source>
        <strain evidence="3 5">NBRC 16605</strain>
    </source>
</reference>
<dbReference type="Proteomes" id="UP000321891">
    <property type="component" value="Unassembled WGS sequence"/>
</dbReference>
<feature type="region of interest" description="Disordered" evidence="1">
    <location>
        <begin position="1"/>
        <end position="23"/>
    </location>
</feature>
<evidence type="ECO:0000313" key="5">
    <source>
        <dbReference type="Proteomes" id="UP000321891"/>
    </source>
</evidence>
<evidence type="ECO:0000313" key="2">
    <source>
        <dbReference type="EMBL" id="GAN61596.1"/>
    </source>
</evidence>
<evidence type="ECO:0000313" key="3">
    <source>
        <dbReference type="EMBL" id="GEL59909.1"/>
    </source>
</evidence>
<evidence type="ECO:0000313" key="4">
    <source>
        <dbReference type="Proteomes" id="UP000032671"/>
    </source>
</evidence>
<sequence length="64" mass="7067">MSASIKKAIPKKRGRPATGKDPMLAGRVPAEMIVAVEEWAERYSVSRSEAVRRLIQLGLDVECN</sequence>
<dbReference type="STRING" id="1231339.Abci_046_029"/>
<organism evidence="2 4">
    <name type="scientific">Acetobacter cibinongensis</name>
    <dbReference type="NCBI Taxonomy" id="146475"/>
    <lineage>
        <taxon>Bacteria</taxon>
        <taxon>Pseudomonadati</taxon>
        <taxon>Pseudomonadota</taxon>
        <taxon>Alphaproteobacteria</taxon>
        <taxon>Acetobacterales</taxon>
        <taxon>Acetobacteraceae</taxon>
        <taxon>Acetobacter</taxon>
    </lineage>
</organism>
<gene>
    <name evidence="2" type="ORF">Abci_046_029</name>
    <name evidence="3" type="ORF">ACI01nite_25110</name>
</gene>
<dbReference type="EMBL" id="BAMV01000044">
    <property type="protein sequence ID" value="GAN61596.1"/>
    <property type="molecule type" value="Genomic_DNA"/>
</dbReference>
<protein>
    <recommendedName>
        <fullName evidence="6">Ribbon-helix-helix protein CopG domain-containing protein</fullName>
    </recommendedName>
</protein>
<accession>A0A6N3STW2</accession>
<dbReference type="Proteomes" id="UP000032671">
    <property type="component" value="Unassembled WGS sequence"/>
</dbReference>